<keyword evidence="4" id="KW-1185">Reference proteome</keyword>
<evidence type="ECO:0000256" key="1">
    <source>
        <dbReference type="ARBA" id="ARBA00005662"/>
    </source>
</evidence>
<protein>
    <submittedName>
        <fullName evidence="3">CapA family protein</fullName>
    </submittedName>
</protein>
<dbReference type="InterPro" id="IPR052169">
    <property type="entry name" value="CW_Biosynth-Accessory"/>
</dbReference>
<dbReference type="PANTHER" id="PTHR33393:SF11">
    <property type="entry name" value="POLYGLUTAMINE SYNTHESIS ACCESSORY PROTEIN RV0574C-RELATED"/>
    <property type="match status" value="1"/>
</dbReference>
<evidence type="ECO:0000313" key="3">
    <source>
        <dbReference type="EMBL" id="RDD62698.1"/>
    </source>
</evidence>
<dbReference type="Pfam" id="PF09587">
    <property type="entry name" value="PGA_cap"/>
    <property type="match status" value="1"/>
</dbReference>
<comment type="similarity">
    <text evidence="1">Belongs to the CapA family.</text>
</comment>
<organism evidence="3 4">
    <name type="scientific">Ferruginivarius sediminum</name>
    <dbReference type="NCBI Taxonomy" id="2661937"/>
    <lineage>
        <taxon>Bacteria</taxon>
        <taxon>Pseudomonadati</taxon>
        <taxon>Pseudomonadota</taxon>
        <taxon>Alphaproteobacteria</taxon>
        <taxon>Rhodospirillales</taxon>
        <taxon>Rhodospirillaceae</taxon>
        <taxon>Ferruginivarius</taxon>
    </lineage>
</organism>
<evidence type="ECO:0000259" key="2">
    <source>
        <dbReference type="SMART" id="SM00854"/>
    </source>
</evidence>
<name>A0A369TBP5_9PROT</name>
<dbReference type="CDD" id="cd07381">
    <property type="entry name" value="MPP_CapA"/>
    <property type="match status" value="1"/>
</dbReference>
<dbReference type="RefSeq" id="WP_114581273.1">
    <property type="nucleotide sequence ID" value="NZ_QPMH01000004.1"/>
</dbReference>
<reference evidence="3 4" key="1">
    <citation type="submission" date="2018-07" db="EMBL/GenBank/DDBJ databases">
        <title>Venubactetium sediminum gen. nov., sp. nov., isolated from a marine solar saltern.</title>
        <authorList>
            <person name="Wang S."/>
        </authorList>
    </citation>
    <scope>NUCLEOTIDE SEQUENCE [LARGE SCALE GENOMIC DNA]</scope>
    <source>
        <strain evidence="3 4">WD2A32</strain>
    </source>
</reference>
<dbReference type="AlphaFoldDB" id="A0A369TBP5"/>
<dbReference type="Gene3D" id="3.60.21.10">
    <property type="match status" value="1"/>
</dbReference>
<sequence>MAHRDTITLFLCGDIMTGRGIDQILPHPARPDLHEPYVHSALDYLRLAEAHCGPIERPVGFAYVWGMALDELVRVDPDARIVNLETAVTRCEDWDDKGINYRMNPANVGVLTAARLDCCVLANNHVLDWGRCGLEETLSTLRGAGLRAAGAGMDSGQASKPAEIPLAGGGRVLTFAYALPSSGVPGWWAARADRPGMNFLPALDDAALGRVRADVRASRRPEDFVVVSLHWGGNFDFDIPDAQRGFAHALIDEVGTDVVHGHSSHHVKGIEVYRNRPIFYGCGDFLNDYEGIEGIGATFRDDLTCMYFPVMRRDGGGLATCKLTPLRMRRFRLGYPDETDFEWLRETLRRECARFGVGVDEGDGHRLSLRWS</sequence>
<dbReference type="Proteomes" id="UP000253941">
    <property type="component" value="Unassembled WGS sequence"/>
</dbReference>
<dbReference type="PANTHER" id="PTHR33393">
    <property type="entry name" value="POLYGLUTAMINE SYNTHESIS ACCESSORY PROTEIN RV0574C-RELATED"/>
    <property type="match status" value="1"/>
</dbReference>
<dbReference type="InterPro" id="IPR019079">
    <property type="entry name" value="Capsule_synth_CapA"/>
</dbReference>
<dbReference type="EMBL" id="QPMH01000004">
    <property type="protein sequence ID" value="RDD62698.1"/>
    <property type="molecule type" value="Genomic_DNA"/>
</dbReference>
<dbReference type="SUPFAM" id="SSF56300">
    <property type="entry name" value="Metallo-dependent phosphatases"/>
    <property type="match status" value="1"/>
</dbReference>
<gene>
    <name evidence="3" type="ORF">DRB17_05930</name>
</gene>
<dbReference type="InterPro" id="IPR029052">
    <property type="entry name" value="Metallo-depent_PP-like"/>
</dbReference>
<accession>A0A369TBP5</accession>
<comment type="caution">
    <text evidence="3">The sequence shown here is derived from an EMBL/GenBank/DDBJ whole genome shotgun (WGS) entry which is preliminary data.</text>
</comment>
<proteinExistence type="inferred from homology"/>
<dbReference type="SMART" id="SM00854">
    <property type="entry name" value="PGA_cap"/>
    <property type="match status" value="1"/>
</dbReference>
<feature type="domain" description="Capsule synthesis protein CapA" evidence="2">
    <location>
        <begin position="8"/>
        <end position="289"/>
    </location>
</feature>
<evidence type="ECO:0000313" key="4">
    <source>
        <dbReference type="Proteomes" id="UP000253941"/>
    </source>
</evidence>